<name>A0A7X0PH25_9BURK</name>
<dbReference type="Gene3D" id="1.10.10.1100">
    <property type="entry name" value="BFD-like [2Fe-2S]-binding domain"/>
    <property type="match status" value="1"/>
</dbReference>
<feature type="domain" description="BFD-like [2Fe-2S]-binding" evidence="1">
    <location>
        <begin position="25"/>
        <end position="72"/>
    </location>
</feature>
<gene>
    <name evidence="2" type="ORF">HNP48_004425</name>
</gene>
<sequence>MQMRKIRIYNQPSSTSQPPLPAAMIVCVCRRISDREIARHARAGMSFDEIQFELGVATQCGCCESCARDVVAQCSASGPIAALHNEAASQTIQLASSITESKAWNSSLHSPAA</sequence>
<dbReference type="Proteomes" id="UP000575083">
    <property type="component" value="Unassembled WGS sequence"/>
</dbReference>
<comment type="caution">
    <text evidence="2">The sequence shown here is derived from an EMBL/GenBank/DDBJ whole genome shotgun (WGS) entry which is preliminary data.</text>
</comment>
<dbReference type="AlphaFoldDB" id="A0A7X0PH25"/>
<evidence type="ECO:0000313" key="3">
    <source>
        <dbReference type="Proteomes" id="UP000575083"/>
    </source>
</evidence>
<proteinExistence type="predicted"/>
<dbReference type="Pfam" id="PF04324">
    <property type="entry name" value="Fer2_BFD"/>
    <property type="match status" value="1"/>
</dbReference>
<dbReference type="InterPro" id="IPR007419">
    <property type="entry name" value="BFD-like_2Fe2S-bd_dom"/>
</dbReference>
<keyword evidence="3" id="KW-1185">Reference proteome</keyword>
<organism evidence="2 3">
    <name type="scientific">Acidovorax soli</name>
    <dbReference type="NCBI Taxonomy" id="592050"/>
    <lineage>
        <taxon>Bacteria</taxon>
        <taxon>Pseudomonadati</taxon>
        <taxon>Pseudomonadota</taxon>
        <taxon>Betaproteobacteria</taxon>
        <taxon>Burkholderiales</taxon>
        <taxon>Comamonadaceae</taxon>
        <taxon>Acidovorax</taxon>
    </lineage>
</organism>
<evidence type="ECO:0000259" key="1">
    <source>
        <dbReference type="Pfam" id="PF04324"/>
    </source>
</evidence>
<evidence type="ECO:0000313" key="2">
    <source>
        <dbReference type="EMBL" id="MBB6561731.1"/>
    </source>
</evidence>
<dbReference type="InterPro" id="IPR041854">
    <property type="entry name" value="BFD-like_2Fe2S-bd_dom_sf"/>
</dbReference>
<accession>A0A7X0PH25</accession>
<reference evidence="2 3" key="1">
    <citation type="submission" date="2020-08" db="EMBL/GenBank/DDBJ databases">
        <title>Functional genomics of gut bacteria from endangered species of beetles.</title>
        <authorList>
            <person name="Carlos-Shanley C."/>
        </authorList>
    </citation>
    <scope>NUCLEOTIDE SEQUENCE [LARGE SCALE GENOMIC DNA]</scope>
    <source>
        <strain evidence="2 3">S00198</strain>
    </source>
</reference>
<dbReference type="EMBL" id="JACHLK010000009">
    <property type="protein sequence ID" value="MBB6561731.1"/>
    <property type="molecule type" value="Genomic_DNA"/>
</dbReference>
<protein>
    <submittedName>
        <fullName evidence="2">Bacterioferritin-associated ferredoxin</fullName>
    </submittedName>
</protein>